<evidence type="ECO:0000313" key="7">
    <source>
        <dbReference type="EMBL" id="APX72927.1"/>
    </source>
</evidence>
<keyword evidence="3 5" id="KW-1133">Transmembrane helix</keyword>
<dbReference type="GO" id="GO:0016020">
    <property type="term" value="C:membrane"/>
    <property type="evidence" value="ECO:0007669"/>
    <property type="project" value="UniProtKB-SubCell"/>
</dbReference>
<dbReference type="EMBL" id="CP019323">
    <property type="protein sequence ID" value="APX72927.1"/>
    <property type="molecule type" value="Genomic_DNA"/>
</dbReference>
<name>A0A1P8Q4Z7_9LACO</name>
<evidence type="ECO:0000256" key="5">
    <source>
        <dbReference type="SAM" id="Phobius"/>
    </source>
</evidence>
<evidence type="ECO:0000256" key="1">
    <source>
        <dbReference type="ARBA" id="ARBA00004141"/>
    </source>
</evidence>
<keyword evidence="8" id="KW-1185">Reference proteome</keyword>
<dbReference type="PANTHER" id="PTHR43229">
    <property type="entry name" value="NODULATION PROTEIN J"/>
    <property type="match status" value="1"/>
</dbReference>
<evidence type="ECO:0000259" key="6">
    <source>
        <dbReference type="Pfam" id="PF01061"/>
    </source>
</evidence>
<dbReference type="InterPro" id="IPR013525">
    <property type="entry name" value="ABC2_TM"/>
</dbReference>
<feature type="transmembrane region" description="Helical" evidence="5">
    <location>
        <begin position="168"/>
        <end position="187"/>
    </location>
</feature>
<evidence type="ECO:0000256" key="2">
    <source>
        <dbReference type="ARBA" id="ARBA00022692"/>
    </source>
</evidence>
<evidence type="ECO:0000256" key="3">
    <source>
        <dbReference type="ARBA" id="ARBA00022989"/>
    </source>
</evidence>
<reference evidence="8" key="1">
    <citation type="submission" date="2016-12" db="EMBL/GenBank/DDBJ databases">
        <authorList>
            <person name="Jung M.Y."/>
            <person name="Lee S.H."/>
        </authorList>
    </citation>
    <scope>NUCLEOTIDE SEQUENCE [LARGE SCALE GENOMIC DNA]</scope>
    <source>
        <strain evidence="8">WiKim39</strain>
    </source>
</reference>
<evidence type="ECO:0000256" key="4">
    <source>
        <dbReference type="ARBA" id="ARBA00023136"/>
    </source>
</evidence>
<dbReference type="OrthoDB" id="63188at2"/>
<dbReference type="KEGG" id="lalw:BTM29_10345"/>
<dbReference type="STRING" id="1847728.BTM29_10345"/>
<dbReference type="AlphaFoldDB" id="A0A1P8Q4Z7"/>
<feature type="domain" description="ABC-2 type transporter transmembrane" evidence="6">
    <location>
        <begin position="13"/>
        <end position="203"/>
    </location>
</feature>
<keyword evidence="4 5" id="KW-0472">Membrane</keyword>
<dbReference type="GO" id="GO:0140359">
    <property type="term" value="F:ABC-type transporter activity"/>
    <property type="evidence" value="ECO:0007669"/>
    <property type="project" value="InterPro"/>
</dbReference>
<keyword evidence="2 5" id="KW-0812">Transmembrane</keyword>
<gene>
    <name evidence="7" type="ORF">BTM29_10345</name>
</gene>
<evidence type="ECO:0000313" key="8">
    <source>
        <dbReference type="Proteomes" id="UP000187499"/>
    </source>
</evidence>
<dbReference type="InterPro" id="IPR051784">
    <property type="entry name" value="Nod_factor_ABC_transporter"/>
</dbReference>
<comment type="subcellular location">
    <subcellularLocation>
        <location evidence="1">Membrane</location>
        <topology evidence="1">Multi-pass membrane protein</topology>
    </subcellularLocation>
</comment>
<feature type="transmembrane region" description="Helical" evidence="5">
    <location>
        <begin position="138"/>
        <end position="161"/>
    </location>
</feature>
<dbReference type="Pfam" id="PF01061">
    <property type="entry name" value="ABC2_membrane"/>
    <property type="match status" value="1"/>
</dbReference>
<feature type="transmembrane region" description="Helical" evidence="5">
    <location>
        <begin position="100"/>
        <end position="126"/>
    </location>
</feature>
<dbReference type="PANTHER" id="PTHR43229:SF2">
    <property type="entry name" value="NODULATION PROTEIN J"/>
    <property type="match status" value="1"/>
</dbReference>
<proteinExistence type="predicted"/>
<dbReference type="Proteomes" id="UP000187499">
    <property type="component" value="Chromosome"/>
</dbReference>
<feature type="transmembrane region" description="Helical" evidence="5">
    <location>
        <begin position="223"/>
        <end position="242"/>
    </location>
</feature>
<dbReference type="RefSeq" id="WP_076617192.1">
    <property type="nucleotide sequence ID" value="NZ_CP019323.1"/>
</dbReference>
<sequence length="253" mass="29293">MNSFIYQININFKRIILRNKRFFLFDMMLPIIFYLLYSKVLVSNMPETDLRIWQMNYLISMVIYSCLLGSIITVANTLFEDKTSHFDILSRLTPLPQWQYYLSRILIFMLLNLISAISICLVGILVNNLSLSITTWTLIIFITIIGTLPLILVGILISLINNPTTVNILNNLVVFPLAIISGLWWPITIMPDWLQFIGKLMPTFELSSIDQAILYGKIINNHYVLGLTLWIIIIGILTLTIIKHQKHKELNFE</sequence>
<organism evidence="7 8">
    <name type="scientific">Companilactobacillus allii</name>
    <dbReference type="NCBI Taxonomy" id="1847728"/>
    <lineage>
        <taxon>Bacteria</taxon>
        <taxon>Bacillati</taxon>
        <taxon>Bacillota</taxon>
        <taxon>Bacilli</taxon>
        <taxon>Lactobacillales</taxon>
        <taxon>Lactobacillaceae</taxon>
        <taxon>Companilactobacillus</taxon>
    </lineage>
</organism>
<feature type="transmembrane region" description="Helical" evidence="5">
    <location>
        <begin position="57"/>
        <end position="79"/>
    </location>
</feature>
<accession>A0A1P8Q4Z7</accession>
<feature type="transmembrane region" description="Helical" evidence="5">
    <location>
        <begin position="21"/>
        <end position="37"/>
    </location>
</feature>
<protein>
    <recommendedName>
        <fullName evidence="6">ABC-2 type transporter transmembrane domain-containing protein</fullName>
    </recommendedName>
</protein>